<gene>
    <name evidence="11" type="ORF">ACFOY7_03835</name>
</gene>
<dbReference type="Gene3D" id="6.10.340.10">
    <property type="match status" value="1"/>
</dbReference>
<name>A0ABV8WTF0_9BACI</name>
<evidence type="ECO:0000313" key="12">
    <source>
        <dbReference type="Proteomes" id="UP001595882"/>
    </source>
</evidence>
<keyword evidence="3 8" id="KW-0472">Membrane</keyword>
<organism evidence="11 12">
    <name type="scientific">Gracilibacillus xinjiangensis</name>
    <dbReference type="NCBI Taxonomy" id="1193282"/>
    <lineage>
        <taxon>Bacteria</taxon>
        <taxon>Bacillati</taxon>
        <taxon>Bacillota</taxon>
        <taxon>Bacilli</taxon>
        <taxon>Bacillales</taxon>
        <taxon>Bacillaceae</taxon>
        <taxon>Gracilibacillus</taxon>
    </lineage>
</organism>
<dbReference type="Pfam" id="PF00672">
    <property type="entry name" value="HAMP"/>
    <property type="match status" value="1"/>
</dbReference>
<feature type="domain" description="HAMP" evidence="10">
    <location>
        <begin position="219"/>
        <end position="272"/>
    </location>
</feature>
<keyword evidence="8" id="KW-1133">Transmembrane helix</keyword>
<dbReference type="InterPro" id="IPR004089">
    <property type="entry name" value="MCPsignal_dom"/>
</dbReference>
<accession>A0ABV8WTF0</accession>
<dbReference type="PANTHER" id="PTHR32089">
    <property type="entry name" value="METHYL-ACCEPTING CHEMOTAXIS PROTEIN MCPB"/>
    <property type="match status" value="1"/>
</dbReference>
<feature type="transmembrane region" description="Helical" evidence="8">
    <location>
        <begin position="197"/>
        <end position="218"/>
    </location>
</feature>
<keyword evidence="2" id="KW-1003">Cell membrane</keyword>
<dbReference type="Proteomes" id="UP001595882">
    <property type="component" value="Unassembled WGS sequence"/>
</dbReference>
<dbReference type="SUPFAM" id="SSF58104">
    <property type="entry name" value="Methyl-accepting chemotaxis protein (MCP) signaling domain"/>
    <property type="match status" value="1"/>
</dbReference>
<dbReference type="CDD" id="cd11386">
    <property type="entry name" value="MCP_signal"/>
    <property type="match status" value="1"/>
</dbReference>
<sequence>MKKISNLSLKNKIALIIVPVVIICFILVTWSNINSLRTNIQNDLEQELRSVGVLTALNLNGETVDQILQIENEGDQNFTAVQQILENIKNEQGVMEWSYIWLLENEDSVNPIAYTENLNEIYNAGELFDDLAPIHLENAKKAMDTGEPAVTDIFADPFGNWQTVFVPLEDSSGNQVAVIGIDYSADYISSILNKATLTQTIIGAISVIILSVIIYFVISQMTRPLNRVVEAASAIAKGDLSHKNLEVKSNDEVGKLTHSFNNMLEKLREVISSIHKTTDILRDQSDDLNNSAKEVQLGSEQITTTMEELASGTEQQAQSVGDLSTLMETFLTKVQAANKNGEQILESSNEMLNLTDNGSSLMASSNQQMVKIDRIVQDAVQKVQGLDTQSQQISKLVSVIKDIAEQTNLLALNAAIEAARAGEHGQGFAVVADEVRKLAEQVSVSVTDITGIVGNIQTESSNVASSLQGGYKEVEHGTSLIKNTDETFKNITNALSEMVTKIETVSNNLADISDSSNDMNHSIENIASISEESAAGVEETTASSQQTSSSMESVAENSEKLAQLSEELNRLAKQFKL</sequence>
<dbReference type="PROSITE" id="PS50885">
    <property type="entry name" value="HAMP"/>
    <property type="match status" value="1"/>
</dbReference>
<evidence type="ECO:0000256" key="6">
    <source>
        <dbReference type="PROSITE-ProRule" id="PRU00284"/>
    </source>
</evidence>
<evidence type="ECO:0000259" key="10">
    <source>
        <dbReference type="PROSITE" id="PS50885"/>
    </source>
</evidence>
<evidence type="ECO:0000313" key="11">
    <source>
        <dbReference type="EMBL" id="MFC4402203.1"/>
    </source>
</evidence>
<dbReference type="Pfam" id="PF00015">
    <property type="entry name" value="MCPsignal"/>
    <property type="match status" value="1"/>
</dbReference>
<proteinExistence type="inferred from homology"/>
<evidence type="ECO:0000256" key="4">
    <source>
        <dbReference type="ARBA" id="ARBA00023224"/>
    </source>
</evidence>
<feature type="compositionally biased region" description="Low complexity" evidence="7">
    <location>
        <begin position="533"/>
        <end position="555"/>
    </location>
</feature>
<evidence type="ECO:0000256" key="2">
    <source>
        <dbReference type="ARBA" id="ARBA00022475"/>
    </source>
</evidence>
<protein>
    <submittedName>
        <fullName evidence="11">Methyl-accepting chemotaxis protein</fullName>
    </submittedName>
</protein>
<dbReference type="SMART" id="SM00304">
    <property type="entry name" value="HAMP"/>
    <property type="match status" value="1"/>
</dbReference>
<comment type="caution">
    <text evidence="11">The sequence shown here is derived from an EMBL/GenBank/DDBJ whole genome shotgun (WGS) entry which is preliminary data.</text>
</comment>
<feature type="region of interest" description="Disordered" evidence="7">
    <location>
        <begin position="533"/>
        <end position="559"/>
    </location>
</feature>
<dbReference type="Gene3D" id="1.10.287.950">
    <property type="entry name" value="Methyl-accepting chemotaxis protein"/>
    <property type="match status" value="1"/>
</dbReference>
<dbReference type="CDD" id="cd06225">
    <property type="entry name" value="HAMP"/>
    <property type="match status" value="1"/>
</dbReference>
<dbReference type="RefSeq" id="WP_390249562.1">
    <property type="nucleotide sequence ID" value="NZ_JBHSDT010000003.1"/>
</dbReference>
<dbReference type="InterPro" id="IPR003660">
    <property type="entry name" value="HAMP_dom"/>
</dbReference>
<evidence type="ECO:0000256" key="7">
    <source>
        <dbReference type="SAM" id="MobiDB-lite"/>
    </source>
</evidence>
<keyword evidence="8" id="KW-0812">Transmembrane</keyword>
<keyword evidence="12" id="KW-1185">Reference proteome</keyword>
<reference evidence="12" key="1">
    <citation type="journal article" date="2019" name="Int. J. Syst. Evol. Microbiol.">
        <title>The Global Catalogue of Microorganisms (GCM) 10K type strain sequencing project: providing services to taxonomists for standard genome sequencing and annotation.</title>
        <authorList>
            <consortium name="The Broad Institute Genomics Platform"/>
            <consortium name="The Broad Institute Genome Sequencing Center for Infectious Disease"/>
            <person name="Wu L."/>
            <person name="Ma J."/>
        </authorList>
    </citation>
    <scope>NUCLEOTIDE SEQUENCE [LARGE SCALE GENOMIC DNA]</scope>
    <source>
        <strain evidence="12">CCUG 37865</strain>
    </source>
</reference>
<keyword evidence="4 6" id="KW-0807">Transducer</keyword>
<evidence type="ECO:0000256" key="8">
    <source>
        <dbReference type="SAM" id="Phobius"/>
    </source>
</evidence>
<evidence type="ECO:0000256" key="3">
    <source>
        <dbReference type="ARBA" id="ARBA00023136"/>
    </source>
</evidence>
<feature type="transmembrane region" description="Helical" evidence="8">
    <location>
        <begin position="12"/>
        <end position="33"/>
    </location>
</feature>
<feature type="domain" description="Methyl-accepting transducer" evidence="9">
    <location>
        <begin position="291"/>
        <end position="541"/>
    </location>
</feature>
<comment type="subcellular location">
    <subcellularLocation>
        <location evidence="1">Cell membrane</location>
    </subcellularLocation>
</comment>
<dbReference type="PANTHER" id="PTHR32089:SF114">
    <property type="entry name" value="METHYL-ACCEPTING CHEMOTAXIS PROTEIN MCPB"/>
    <property type="match status" value="1"/>
</dbReference>
<evidence type="ECO:0000259" key="9">
    <source>
        <dbReference type="PROSITE" id="PS50111"/>
    </source>
</evidence>
<evidence type="ECO:0000256" key="5">
    <source>
        <dbReference type="ARBA" id="ARBA00029447"/>
    </source>
</evidence>
<evidence type="ECO:0000256" key="1">
    <source>
        <dbReference type="ARBA" id="ARBA00004236"/>
    </source>
</evidence>
<dbReference type="PROSITE" id="PS50111">
    <property type="entry name" value="CHEMOTAXIS_TRANSDUC_2"/>
    <property type="match status" value="1"/>
</dbReference>
<dbReference type="SMART" id="SM00283">
    <property type="entry name" value="MA"/>
    <property type="match status" value="1"/>
</dbReference>
<comment type="similarity">
    <text evidence="5">Belongs to the methyl-accepting chemotaxis (MCP) protein family.</text>
</comment>
<dbReference type="EMBL" id="JBHSDT010000003">
    <property type="protein sequence ID" value="MFC4402203.1"/>
    <property type="molecule type" value="Genomic_DNA"/>
</dbReference>